<dbReference type="GeneID" id="32210357"/>
<dbReference type="Pfam" id="PF07927">
    <property type="entry name" value="HicA_toxin"/>
    <property type="match status" value="1"/>
</dbReference>
<dbReference type="Gene3D" id="3.30.920.30">
    <property type="entry name" value="Hypothetical protein"/>
    <property type="match status" value="1"/>
</dbReference>
<keyword evidence="5" id="KW-0694">RNA-binding</keyword>
<dbReference type="InterPro" id="IPR012933">
    <property type="entry name" value="HicA_mRNA_interferase"/>
</dbReference>
<evidence type="ECO:0000256" key="6">
    <source>
        <dbReference type="ARBA" id="ARBA00023016"/>
    </source>
</evidence>
<dbReference type="EMBL" id="LT158599">
    <property type="protein sequence ID" value="CVK32557.1"/>
    <property type="molecule type" value="Genomic_DNA"/>
</dbReference>
<dbReference type="KEGG" id="mema:MMAB1_1344"/>
<name>A0A0X3BK70_9EURY</name>
<gene>
    <name evidence="7" type="ORF">MMAB1_1344</name>
</gene>
<dbReference type="GO" id="GO:0003729">
    <property type="term" value="F:mRNA binding"/>
    <property type="evidence" value="ECO:0007669"/>
    <property type="project" value="InterPro"/>
</dbReference>
<accession>A0A0X3BK70</accession>
<sequence>MPGLRPVSGEATIKILTKEYGFAVSGQSGSHIRLSKQTPEGKVGTVVPLHRELKIGTLRGVLRLAKIDPDDFARHL</sequence>
<dbReference type="Proteomes" id="UP000069850">
    <property type="component" value="Chromosome 1"/>
</dbReference>
<dbReference type="RefSeq" id="WP_074175306.1">
    <property type="nucleotide sequence ID" value="NZ_LT158599.1"/>
</dbReference>
<proteinExistence type="predicted"/>
<evidence type="ECO:0000256" key="5">
    <source>
        <dbReference type="ARBA" id="ARBA00022884"/>
    </source>
</evidence>
<evidence type="ECO:0000313" key="7">
    <source>
        <dbReference type="EMBL" id="CVK32557.1"/>
    </source>
</evidence>
<dbReference type="SUPFAM" id="SSF54786">
    <property type="entry name" value="YcfA/nrd intein domain"/>
    <property type="match status" value="1"/>
</dbReference>
<keyword evidence="3" id="KW-0255">Endonuclease</keyword>
<keyword evidence="2" id="KW-0540">Nuclease</keyword>
<evidence type="ECO:0000256" key="4">
    <source>
        <dbReference type="ARBA" id="ARBA00022801"/>
    </source>
</evidence>
<dbReference type="AlphaFoldDB" id="A0A0X3BK70"/>
<evidence type="ECO:0000256" key="1">
    <source>
        <dbReference type="ARBA" id="ARBA00022649"/>
    </source>
</evidence>
<dbReference type="InterPro" id="IPR038570">
    <property type="entry name" value="HicA_sf"/>
</dbReference>
<keyword evidence="6" id="KW-0346">Stress response</keyword>
<organism evidence="7 8">
    <name type="scientific">Methanoculleus bourgensis</name>
    <dbReference type="NCBI Taxonomy" id="83986"/>
    <lineage>
        <taxon>Archaea</taxon>
        <taxon>Methanobacteriati</taxon>
        <taxon>Methanobacteriota</taxon>
        <taxon>Stenosarchaea group</taxon>
        <taxon>Methanomicrobia</taxon>
        <taxon>Methanomicrobiales</taxon>
        <taxon>Methanomicrobiaceae</taxon>
        <taxon>Methanoculleus</taxon>
    </lineage>
</organism>
<protein>
    <submittedName>
        <fullName evidence="7">YcfA family protein</fullName>
    </submittedName>
</protein>
<keyword evidence="1" id="KW-1277">Toxin-antitoxin system</keyword>
<reference evidence="7 8" key="1">
    <citation type="submission" date="2016-01" db="EMBL/GenBank/DDBJ databases">
        <authorList>
            <person name="Manzoor S."/>
        </authorList>
    </citation>
    <scope>NUCLEOTIDE SEQUENCE [LARGE SCALE GENOMIC DNA]</scope>
    <source>
        <strain evidence="7">Methanoculleus sp MAB1</strain>
    </source>
</reference>
<evidence type="ECO:0000256" key="2">
    <source>
        <dbReference type="ARBA" id="ARBA00022722"/>
    </source>
</evidence>
<evidence type="ECO:0000256" key="3">
    <source>
        <dbReference type="ARBA" id="ARBA00022759"/>
    </source>
</evidence>
<evidence type="ECO:0000313" key="8">
    <source>
        <dbReference type="Proteomes" id="UP000069850"/>
    </source>
</evidence>
<dbReference type="GO" id="GO:0004519">
    <property type="term" value="F:endonuclease activity"/>
    <property type="evidence" value="ECO:0007669"/>
    <property type="project" value="UniProtKB-KW"/>
</dbReference>
<dbReference type="GO" id="GO:0016787">
    <property type="term" value="F:hydrolase activity"/>
    <property type="evidence" value="ECO:0007669"/>
    <property type="project" value="UniProtKB-KW"/>
</dbReference>
<keyword evidence="4" id="KW-0378">Hydrolase</keyword>